<evidence type="ECO:0000256" key="16">
    <source>
        <dbReference type="ARBA" id="ARBA00023125"/>
    </source>
</evidence>
<keyword evidence="19" id="KW-0469">Meiosis</keyword>
<dbReference type="GO" id="GO:0004601">
    <property type="term" value="F:peroxidase activity"/>
    <property type="evidence" value="ECO:0007669"/>
    <property type="project" value="InterPro"/>
</dbReference>
<evidence type="ECO:0000256" key="22">
    <source>
        <dbReference type="SAM" id="MobiDB-lite"/>
    </source>
</evidence>
<dbReference type="PANTHER" id="PTHR11903:SF25">
    <property type="entry name" value="ALPHA-DIOXYGENASE 2"/>
    <property type="match status" value="1"/>
</dbReference>
<dbReference type="GO" id="GO:0006631">
    <property type="term" value="P:fatty acid metabolic process"/>
    <property type="evidence" value="ECO:0007669"/>
    <property type="project" value="UniProtKB-ARBA"/>
</dbReference>
<feature type="domain" description="XPG-I" evidence="23">
    <location>
        <begin position="535"/>
        <end position="604"/>
    </location>
</feature>
<dbReference type="GO" id="GO:0020037">
    <property type="term" value="F:heme binding"/>
    <property type="evidence" value="ECO:0007669"/>
    <property type="project" value="InterPro"/>
</dbReference>
<reference evidence="25 26" key="1">
    <citation type="journal article" date="2020" name="Mol. Plant">
        <title>The Chromosome-Based Rubber Tree Genome Provides New Insights into Spurge Genome Evolution and Rubber Biosynthesis.</title>
        <authorList>
            <person name="Liu J."/>
            <person name="Shi C."/>
            <person name="Shi C.C."/>
            <person name="Li W."/>
            <person name="Zhang Q.J."/>
            <person name="Zhang Y."/>
            <person name="Li K."/>
            <person name="Lu H.F."/>
            <person name="Shi C."/>
            <person name="Zhu S.T."/>
            <person name="Xiao Z.Y."/>
            <person name="Nan H."/>
            <person name="Yue Y."/>
            <person name="Zhu X.G."/>
            <person name="Wu Y."/>
            <person name="Hong X.N."/>
            <person name="Fan G.Y."/>
            <person name="Tong Y."/>
            <person name="Zhang D."/>
            <person name="Mao C.L."/>
            <person name="Liu Y.L."/>
            <person name="Hao S.J."/>
            <person name="Liu W.Q."/>
            <person name="Lv M.Q."/>
            <person name="Zhang H.B."/>
            <person name="Liu Y."/>
            <person name="Hu-Tang G.R."/>
            <person name="Wang J.P."/>
            <person name="Wang J.H."/>
            <person name="Sun Y.H."/>
            <person name="Ni S.B."/>
            <person name="Chen W.B."/>
            <person name="Zhang X.C."/>
            <person name="Jiao Y.N."/>
            <person name="Eichler E.E."/>
            <person name="Li G.H."/>
            <person name="Liu X."/>
            <person name="Gao L.Z."/>
        </authorList>
    </citation>
    <scope>NUCLEOTIDE SEQUENCE [LARGE SCALE GENOMIC DNA]</scope>
    <source>
        <strain evidence="26">cv. GT1</strain>
        <tissue evidence="25">Leaf</tissue>
    </source>
</reference>
<feature type="region of interest" description="Disordered" evidence="22">
    <location>
        <begin position="912"/>
        <end position="961"/>
    </location>
</feature>
<evidence type="ECO:0000256" key="2">
    <source>
        <dbReference type="ARBA" id="ARBA00004123"/>
    </source>
</evidence>
<keyword evidence="7" id="KW-0227">DNA damage</keyword>
<evidence type="ECO:0000256" key="6">
    <source>
        <dbReference type="ARBA" id="ARBA00022759"/>
    </source>
</evidence>
<gene>
    <name evidence="25" type="ORF">GH714_000394</name>
</gene>
<evidence type="ECO:0000256" key="5">
    <source>
        <dbReference type="ARBA" id="ARBA00022723"/>
    </source>
</evidence>
<keyword evidence="5" id="KW-0479">Metal-binding</keyword>
<evidence type="ECO:0000313" key="26">
    <source>
        <dbReference type="Proteomes" id="UP000467840"/>
    </source>
</evidence>
<dbReference type="SMART" id="SM00279">
    <property type="entry name" value="HhH2"/>
    <property type="match status" value="1"/>
</dbReference>
<keyword evidence="15" id="KW-0408">Iron</keyword>
<evidence type="ECO:0000259" key="23">
    <source>
        <dbReference type="SMART" id="SM00484"/>
    </source>
</evidence>
<dbReference type="SUPFAM" id="SSF48113">
    <property type="entry name" value="Heme-dependent peroxidases"/>
    <property type="match status" value="1"/>
</dbReference>
<dbReference type="Pfam" id="PF00867">
    <property type="entry name" value="XPG_I"/>
    <property type="match status" value="1"/>
</dbReference>
<evidence type="ECO:0000256" key="15">
    <source>
        <dbReference type="ARBA" id="ARBA00023004"/>
    </source>
</evidence>
<dbReference type="Pfam" id="PF03098">
    <property type="entry name" value="An_peroxidase"/>
    <property type="match status" value="1"/>
</dbReference>
<organism evidence="25 26">
    <name type="scientific">Hevea brasiliensis</name>
    <name type="common">Para rubber tree</name>
    <name type="synonym">Siphonia brasiliensis</name>
    <dbReference type="NCBI Taxonomy" id="3981"/>
    <lineage>
        <taxon>Eukaryota</taxon>
        <taxon>Viridiplantae</taxon>
        <taxon>Streptophyta</taxon>
        <taxon>Embryophyta</taxon>
        <taxon>Tracheophyta</taxon>
        <taxon>Spermatophyta</taxon>
        <taxon>Magnoliopsida</taxon>
        <taxon>eudicotyledons</taxon>
        <taxon>Gunneridae</taxon>
        <taxon>Pentapetalae</taxon>
        <taxon>rosids</taxon>
        <taxon>fabids</taxon>
        <taxon>Malpighiales</taxon>
        <taxon>Euphorbiaceae</taxon>
        <taxon>Crotonoideae</taxon>
        <taxon>Micrandreae</taxon>
        <taxon>Hevea</taxon>
    </lineage>
</organism>
<evidence type="ECO:0000256" key="18">
    <source>
        <dbReference type="ARBA" id="ARBA00023242"/>
    </source>
</evidence>
<dbReference type="InterPro" id="IPR006086">
    <property type="entry name" value="XPG-I_dom"/>
</dbReference>
<keyword evidence="16" id="KW-0238">DNA-binding</keyword>
<dbReference type="Gene3D" id="1.10.150.20">
    <property type="entry name" value="5' to 3' exonuclease, C-terminal subdomain"/>
    <property type="match status" value="1"/>
</dbReference>
<evidence type="ECO:0000256" key="4">
    <source>
        <dbReference type="ARBA" id="ARBA00022722"/>
    </source>
</evidence>
<dbReference type="SUPFAM" id="SSF88723">
    <property type="entry name" value="PIN domain-like"/>
    <property type="match status" value="1"/>
</dbReference>
<comment type="function">
    <text evidence="20">5'-&gt;3' double-stranded DNA exonuclease which may also possess a cryptic 3'-&gt;5' double-stranded DNA exonuclease activity. Functions in DNA mismatch repair (MMR) to excise mismatch-containing DNA tracts directed by strand breaks located either 5' or 3' to the mismatch. Also exhibits endonuclease activity against 5'-overhanging flap structures similar to those generated by displacement synthesis when DNA polymerase encounters the 5'-end of a downstream Okazaki fragment. Required for somatic hypermutation (SHM) and class switch recombination (CSR) of immunoglobulin genes. Essential for male and female meiosis.</text>
</comment>
<feature type="domain" description="XPG N-terminal" evidence="24">
    <location>
        <begin position="412"/>
        <end position="496"/>
    </location>
</feature>
<evidence type="ECO:0000259" key="24">
    <source>
        <dbReference type="SMART" id="SM00485"/>
    </source>
</evidence>
<dbReference type="GO" id="GO:0005634">
    <property type="term" value="C:nucleus"/>
    <property type="evidence" value="ECO:0007669"/>
    <property type="project" value="UniProtKB-SubCell"/>
</dbReference>
<evidence type="ECO:0000256" key="12">
    <source>
        <dbReference type="ARBA" id="ARBA00022964"/>
    </source>
</evidence>
<dbReference type="InterPro" id="IPR044752">
    <property type="entry name" value="PIN-like_EXO1"/>
</dbReference>
<dbReference type="InterPro" id="IPR008918">
    <property type="entry name" value="HhH2"/>
</dbReference>
<dbReference type="InterPro" id="IPR006084">
    <property type="entry name" value="XPG/Rad2"/>
</dbReference>
<dbReference type="PROSITE" id="PS50292">
    <property type="entry name" value="PEROXIDASE_3"/>
    <property type="match status" value="1"/>
</dbReference>
<dbReference type="GO" id="GO:0006281">
    <property type="term" value="P:DNA repair"/>
    <property type="evidence" value="ECO:0007669"/>
    <property type="project" value="UniProtKB-KW"/>
</dbReference>
<dbReference type="PANTHER" id="PTHR11903">
    <property type="entry name" value="PROSTAGLANDIN G/H SYNTHASE"/>
    <property type="match status" value="1"/>
</dbReference>
<feature type="compositionally biased region" description="Polar residues" evidence="22">
    <location>
        <begin position="952"/>
        <end position="961"/>
    </location>
</feature>
<dbReference type="InterPro" id="IPR037120">
    <property type="entry name" value="Haem_peroxidase_sf_animal"/>
</dbReference>
<keyword evidence="12" id="KW-0223">Dioxygenase</keyword>
<evidence type="ECO:0000256" key="21">
    <source>
        <dbReference type="ARBA" id="ARBA00064664"/>
    </source>
</evidence>
<evidence type="ECO:0000256" key="14">
    <source>
        <dbReference type="ARBA" id="ARBA00023002"/>
    </source>
</evidence>
<dbReference type="FunFam" id="3.40.50.1010:FF:000111">
    <property type="entry name" value="Exonuclease 1"/>
    <property type="match status" value="1"/>
</dbReference>
<evidence type="ECO:0000256" key="17">
    <source>
        <dbReference type="ARBA" id="ARBA00023204"/>
    </source>
</evidence>
<dbReference type="InterPro" id="IPR019791">
    <property type="entry name" value="Haem_peroxidase_animal"/>
</dbReference>
<evidence type="ECO:0000256" key="11">
    <source>
        <dbReference type="ARBA" id="ARBA00022859"/>
    </source>
</evidence>
<dbReference type="AlphaFoldDB" id="A0A6A6MA32"/>
<dbReference type="InterPro" id="IPR029060">
    <property type="entry name" value="PIN-like_dom_sf"/>
</dbReference>
<dbReference type="GO" id="GO:0046872">
    <property type="term" value="F:metal ion binding"/>
    <property type="evidence" value="ECO:0007669"/>
    <property type="project" value="UniProtKB-KW"/>
</dbReference>
<dbReference type="Gene3D" id="1.10.640.10">
    <property type="entry name" value="Haem peroxidase domain superfamily, animal type"/>
    <property type="match status" value="1"/>
</dbReference>
<evidence type="ECO:0008006" key="27">
    <source>
        <dbReference type="Google" id="ProtNLM"/>
    </source>
</evidence>
<comment type="subunit">
    <text evidence="21">Interacts with the MLH1-PMS2 heterodimer via MLH1. Interacts with MSH3. Interacts with the MSH2-MSH6 heterodimer via MSH2, and this interaction may increase the processivity of the 5'-&gt;3' exonuclease activity. Interacts with PCNA, and this interaction may both stimulate the cryptic 3'-&gt;5' exonuclease activity and suppress the 5'-&gt;3' exonuclease activity. Interacts with WRN, and this interaction stimulates both the 5'-&gt;3' exonuclease activity and cleavage of 5'-overhanging flap structures. Interacts with RECQL/RECQ1, and this interaction stimulates cleavage of 5'-overhanging flap structures. Interacts with DNA helicase ZGRF1; the interaction is increased following DNA damage induction.</text>
</comment>
<keyword evidence="13" id="KW-0007">Acetylation</keyword>
<comment type="caution">
    <text evidence="25">The sequence shown here is derived from an EMBL/GenBank/DDBJ whole genome shotgun (WGS) entry which is preliminary data.</text>
</comment>
<keyword evidence="9" id="KW-0269">Exonuclease</keyword>
<dbReference type="GO" id="GO:0004519">
    <property type="term" value="F:endonuclease activity"/>
    <property type="evidence" value="ECO:0007669"/>
    <property type="project" value="UniProtKB-KW"/>
</dbReference>
<keyword evidence="17" id="KW-0234">DNA repair</keyword>
<dbReference type="GO" id="GO:0051321">
    <property type="term" value="P:meiotic cell cycle"/>
    <property type="evidence" value="ECO:0007669"/>
    <property type="project" value="UniProtKB-KW"/>
</dbReference>
<name>A0A6A6MA32_HEVBR</name>
<dbReference type="Proteomes" id="UP000467840">
    <property type="component" value="Chromosome 14"/>
</dbReference>
<evidence type="ECO:0000256" key="1">
    <source>
        <dbReference type="ARBA" id="ARBA00001946"/>
    </source>
</evidence>
<dbReference type="SMART" id="SM00484">
    <property type="entry name" value="XPGI"/>
    <property type="match status" value="1"/>
</dbReference>
<evidence type="ECO:0000256" key="7">
    <source>
        <dbReference type="ARBA" id="ARBA00022763"/>
    </source>
</evidence>
<keyword evidence="6" id="KW-0255">Endonuclease</keyword>
<evidence type="ECO:0000256" key="19">
    <source>
        <dbReference type="ARBA" id="ARBA00023254"/>
    </source>
</evidence>
<comment type="cofactor">
    <cofactor evidence="1">
        <name>Mg(2+)</name>
        <dbReference type="ChEBI" id="CHEBI:18420"/>
    </cofactor>
</comment>
<dbReference type="GO" id="GO:0004527">
    <property type="term" value="F:exonuclease activity"/>
    <property type="evidence" value="ECO:0007669"/>
    <property type="project" value="UniProtKB-KW"/>
</dbReference>
<dbReference type="InterPro" id="IPR010255">
    <property type="entry name" value="Haem_peroxidase_sf"/>
</dbReference>
<dbReference type="CDD" id="cd09857">
    <property type="entry name" value="PIN_EXO1"/>
    <property type="match status" value="1"/>
</dbReference>
<dbReference type="InterPro" id="IPR050783">
    <property type="entry name" value="Oxylipin_biosynth_metab"/>
</dbReference>
<sequence length="961" mass="108957">MPPSSSPYGLLDPHPTIVADKLLARKKFIDNGKQFNMIACSWIQFMIHDWIDHMEDTQQVEIRAPNEIANGCPLKSFKFYKTKKVATNSPSLKAGCLNTRTPWWDGSVVYGNNEDGMRRVRTFKDGKLKIAADGLLEHDENGIPISGDVRNCWAGFSLLQALFVKEHNAVCDMLQENYPDFDDEELYRHARLVTSALIAKIHTIDWTVELLKTDTLLAGMRINWYGFLGKKVKDLFGHIGGPLLSGLVGLKRPRDHGVPYSLTEEFSSVYRMHSLLPDTLIIRDINSTSSEFECPPVLEEVPMREMVGKEGEKILSKIGMEKMLVSMGHQASGAVTLWNYPSWMRNLIAHDINGEDRADLVDMAAMEKIGREVARYNEFRRNLLMIPISKWEDLTDDEEIIEALHQVYGNDVEKLDLLVGLHAEKKIKGFAITYSCSMEICLDLDSDKKLRYLDYFMHRINLLRHYKITPVVVFDGASIPCKAATEQERHRRRESNRDLAMEKLKEGNVNAASELFQRAVSITPLMASKLIQILRSENVEFVVAPYEADAQLAYLSSLEAEEGGIVAVITEDSDLLAYGCQATIFKMDRYGNGEEIVLDKVFDAVACKPSFQYFNRELFTGMCVLAGCDFLPSVPGIGIVRAHSYVSKYRNLDRVLSVLKLEKLNQMPEDYCKSFKEALAVFQHARIYDANIKKLKHMKPLSQDLQDSLDEKLDFLGPMNVANLVRTSPSVATAIAEGKLNPMNMEAFDFFPCSECHIDPIVIQNLQKLESTVVSREKSCFLGLSSHETGEKDIAGIVIRQDPVVTERKYINEALTLQKFILPREIHERTENKMMPEDISVKIPNNPFMIKSSTEEVAFAVDNDNFNILCSTPKISKKRKRNENEIDLHQRESIEEQASGVTEVENSDVLYVTKESQESVNSKPRKISDGKGRAKNEKSKRSNSRSTEKKQNTILNFFSRV</sequence>
<keyword evidence="26" id="KW-1185">Reference proteome</keyword>
<dbReference type="CDD" id="cd09901">
    <property type="entry name" value="H3TH_FEN1-like"/>
    <property type="match status" value="1"/>
</dbReference>
<dbReference type="GO" id="GO:0002376">
    <property type="term" value="P:immune system process"/>
    <property type="evidence" value="ECO:0007669"/>
    <property type="project" value="UniProtKB-KW"/>
</dbReference>
<keyword evidence="10" id="KW-0460">Magnesium</keyword>
<keyword evidence="18" id="KW-0539">Nucleus</keyword>
<dbReference type="EMBL" id="JAAGAX010000006">
    <property type="protein sequence ID" value="KAF2309086.1"/>
    <property type="molecule type" value="Genomic_DNA"/>
</dbReference>
<evidence type="ECO:0000256" key="13">
    <source>
        <dbReference type="ARBA" id="ARBA00022990"/>
    </source>
</evidence>
<dbReference type="FunFam" id="1.10.150.20:FF:000011">
    <property type="entry name" value="exonuclease 1"/>
    <property type="match status" value="1"/>
</dbReference>
<keyword evidence="14" id="KW-0560">Oxidoreductase</keyword>
<dbReference type="SUPFAM" id="SSF47807">
    <property type="entry name" value="5' to 3' exonuclease, C-terminal subdomain"/>
    <property type="match status" value="1"/>
</dbReference>
<evidence type="ECO:0000256" key="9">
    <source>
        <dbReference type="ARBA" id="ARBA00022839"/>
    </source>
</evidence>
<evidence type="ECO:0000256" key="20">
    <source>
        <dbReference type="ARBA" id="ARBA00057694"/>
    </source>
</evidence>
<dbReference type="SMART" id="SM00485">
    <property type="entry name" value="XPGN"/>
    <property type="match status" value="1"/>
</dbReference>
<dbReference type="InterPro" id="IPR019974">
    <property type="entry name" value="XPG_CS"/>
</dbReference>
<evidence type="ECO:0000256" key="10">
    <source>
        <dbReference type="ARBA" id="ARBA00022842"/>
    </source>
</evidence>
<protein>
    <recommendedName>
        <fullName evidence="27">Exonuclease 1</fullName>
    </recommendedName>
</protein>
<keyword evidence="3" id="KW-0597">Phosphoprotein</keyword>
<dbReference type="GO" id="GO:0003677">
    <property type="term" value="F:DNA binding"/>
    <property type="evidence" value="ECO:0007669"/>
    <property type="project" value="UniProtKB-KW"/>
</dbReference>
<evidence type="ECO:0000313" key="25">
    <source>
        <dbReference type="EMBL" id="KAF2309086.1"/>
    </source>
</evidence>
<dbReference type="PRINTS" id="PR00853">
    <property type="entry name" value="XPGRADSUPER"/>
</dbReference>
<keyword evidence="11" id="KW-0391">Immunity</keyword>
<dbReference type="InterPro" id="IPR036279">
    <property type="entry name" value="5-3_exonuclease_C_sf"/>
</dbReference>
<evidence type="ECO:0000256" key="3">
    <source>
        <dbReference type="ARBA" id="ARBA00022553"/>
    </source>
</evidence>
<keyword evidence="8" id="KW-0378">Hydrolase</keyword>
<comment type="subcellular location">
    <subcellularLocation>
        <location evidence="2">Nucleus</location>
    </subcellularLocation>
</comment>
<accession>A0A6A6MA32</accession>
<proteinExistence type="predicted"/>
<dbReference type="PROSITE" id="PS00842">
    <property type="entry name" value="XPG_2"/>
    <property type="match status" value="1"/>
</dbReference>
<dbReference type="GO" id="GO:0006979">
    <property type="term" value="P:response to oxidative stress"/>
    <property type="evidence" value="ECO:0007669"/>
    <property type="project" value="InterPro"/>
</dbReference>
<dbReference type="Pfam" id="PF00752">
    <property type="entry name" value="XPG_N"/>
    <property type="match status" value="1"/>
</dbReference>
<keyword evidence="4" id="KW-0540">Nuclease</keyword>
<feature type="compositionally biased region" description="Basic and acidic residues" evidence="22">
    <location>
        <begin position="926"/>
        <end position="951"/>
    </location>
</feature>
<evidence type="ECO:0000256" key="8">
    <source>
        <dbReference type="ARBA" id="ARBA00022801"/>
    </source>
</evidence>
<dbReference type="GO" id="GO:0016702">
    <property type="term" value="F:oxidoreductase activity, acting on single donors with incorporation of molecular oxygen, incorporation of two atoms of oxygen"/>
    <property type="evidence" value="ECO:0007669"/>
    <property type="project" value="TreeGrafter"/>
</dbReference>
<dbReference type="InterPro" id="IPR006085">
    <property type="entry name" value="XPG_DNA_repair_N"/>
</dbReference>